<dbReference type="Gene3D" id="3.10.450.50">
    <property type="match status" value="1"/>
</dbReference>
<dbReference type="EMBL" id="JAXCEH010000002">
    <property type="protein sequence ID" value="MFA1552883.1"/>
    <property type="molecule type" value="Genomic_DNA"/>
</dbReference>
<dbReference type="RefSeq" id="WP_371939182.1">
    <property type="nucleotide sequence ID" value="NZ_JAXCEH010000002.1"/>
</dbReference>
<sequence length="145" mass="15991">MEIPTLLSAYFAAIDDKCLDADVIAATFLPDGRVVRPDGVALTGRADILAKQNESFARFRATHHMLTDHVVTRSGDTAQVRANMQAMHLWNDAGNSAELQTHFVAGGVLRGRAELTPDGWRLSELTMRPTWRTGATTRMFLPANR</sequence>
<dbReference type="InterPro" id="IPR032710">
    <property type="entry name" value="NTF2-like_dom_sf"/>
</dbReference>
<dbReference type="SUPFAM" id="SSF54427">
    <property type="entry name" value="NTF2-like"/>
    <property type="match status" value="1"/>
</dbReference>
<name>A0ABV4QT42_9ACTN</name>
<protein>
    <submittedName>
        <fullName evidence="2">Nuclear transport factor 2 family protein</fullName>
    </submittedName>
</protein>
<keyword evidence="3" id="KW-1185">Reference proteome</keyword>
<gene>
    <name evidence="2" type="ORF">SM436_04155</name>
</gene>
<dbReference type="Proteomes" id="UP001569904">
    <property type="component" value="Unassembled WGS sequence"/>
</dbReference>
<organism evidence="2 3">
    <name type="scientific">Actinomadura chokoriensis</name>
    <dbReference type="NCBI Taxonomy" id="454156"/>
    <lineage>
        <taxon>Bacteria</taxon>
        <taxon>Bacillati</taxon>
        <taxon>Actinomycetota</taxon>
        <taxon>Actinomycetes</taxon>
        <taxon>Streptosporangiales</taxon>
        <taxon>Thermomonosporaceae</taxon>
        <taxon>Actinomadura</taxon>
    </lineage>
</organism>
<evidence type="ECO:0000313" key="2">
    <source>
        <dbReference type="EMBL" id="MFA1552883.1"/>
    </source>
</evidence>
<reference evidence="2 3" key="1">
    <citation type="submission" date="2023-11" db="EMBL/GenBank/DDBJ databases">
        <title>Actinomadura monticuli sp. nov., isolated from volcanic ash.</title>
        <authorList>
            <person name="Lee S.D."/>
            <person name="Yang H."/>
            <person name="Kim I.S."/>
        </authorList>
    </citation>
    <scope>NUCLEOTIDE SEQUENCE [LARGE SCALE GENOMIC DNA]</scope>
    <source>
        <strain evidence="2 3">DSM 45346</strain>
    </source>
</reference>
<dbReference type="Pfam" id="PF13577">
    <property type="entry name" value="SnoaL_4"/>
    <property type="match status" value="1"/>
</dbReference>
<comment type="caution">
    <text evidence="2">The sequence shown here is derived from an EMBL/GenBank/DDBJ whole genome shotgun (WGS) entry which is preliminary data.</text>
</comment>
<accession>A0ABV4QT42</accession>
<proteinExistence type="predicted"/>
<feature type="domain" description="SnoaL-like" evidence="1">
    <location>
        <begin position="2"/>
        <end position="125"/>
    </location>
</feature>
<evidence type="ECO:0000259" key="1">
    <source>
        <dbReference type="Pfam" id="PF13577"/>
    </source>
</evidence>
<evidence type="ECO:0000313" key="3">
    <source>
        <dbReference type="Proteomes" id="UP001569904"/>
    </source>
</evidence>
<dbReference type="InterPro" id="IPR037401">
    <property type="entry name" value="SnoaL-like"/>
</dbReference>